<keyword evidence="2" id="KW-0472">Membrane</keyword>
<comment type="caution">
    <text evidence="4">The sequence shown here is derived from an EMBL/GenBank/DDBJ whole genome shotgun (WGS) entry which is preliminary data.</text>
</comment>
<dbReference type="Proteomes" id="UP000186817">
    <property type="component" value="Unassembled WGS sequence"/>
</dbReference>
<dbReference type="Pfam" id="PF03372">
    <property type="entry name" value="Exo_endo_phos"/>
    <property type="match status" value="1"/>
</dbReference>
<gene>
    <name evidence="4" type="ORF">AK812_SmicGene18513</name>
</gene>
<reference evidence="4 5" key="1">
    <citation type="submission" date="2016-02" db="EMBL/GenBank/DDBJ databases">
        <title>Genome analysis of coral dinoflagellate symbionts highlights evolutionary adaptations to a symbiotic lifestyle.</title>
        <authorList>
            <person name="Aranda M."/>
            <person name="Li Y."/>
            <person name="Liew Y.J."/>
            <person name="Baumgarten S."/>
            <person name="Simakov O."/>
            <person name="Wilson M."/>
            <person name="Piel J."/>
            <person name="Ashoor H."/>
            <person name="Bougouffa S."/>
            <person name="Bajic V.B."/>
            <person name="Ryu T."/>
            <person name="Ravasi T."/>
            <person name="Bayer T."/>
            <person name="Micklem G."/>
            <person name="Kim H."/>
            <person name="Bhak J."/>
            <person name="Lajeunesse T.C."/>
            <person name="Voolstra C.R."/>
        </authorList>
    </citation>
    <scope>NUCLEOTIDE SEQUENCE [LARGE SCALE GENOMIC DNA]</scope>
    <source>
        <strain evidence="4 5">CCMP2467</strain>
    </source>
</reference>
<sequence length="1097" mass="122409">MWTWAGGATLLGGLLLWPPVKLSPEVVIINALVLVLLCYRCISRMVFAGKGHVWHIAPSSIEKLGLLDSANVWMALLYAASSLTLLGTLQFFVIVSRLLPDLWQFRDAHAVGAQIMNAFPADLELNMTNGELFSSRQIGNHPGSLMTVSGNFAEMQRGGRRRLGKLLDAEDTTAPGWHSAMWIEAIKAHVGDGSFLLVSRWLHEEGHWLMYVVMAAPECPAGASARWVEEAGVAKTCGRDVSLVLDRVQPQAPLQHLAPQPLLAPPQPQHQNSADTLVRDRVLQWEHLQQPRPDQANKTSQASYSALTYNIGGMDATTYDVFCDWLQKQQDAEIIFVQEIHWGLGKTESSWRIGSWHAFVSPDPRHRYAGVAIFVSSKVAEANQVAYHSIIPGRILHVRCVKPRVTLDLIAGYQHVWQAGKKDVVTKQRHTFWNKLGKLLHDLPVRNLLLMGMDLNSGIKPLPGLIGVNAQILRELEAADARGLRAIARLILQRRCSNVVDLQLKELHLTPEGIPGVACPDCGITFVNRFLRCMSVMDVDESDRAAVAQREMELLGLNSLPSRAGPMQASQDDWQKWEDQLQSKNWGADEPSKWRKAESKGTGRSYGGWGPKRKTPEQEEKEKALDKETQQLLQLMTRMTLRHEKELSRLRADTSFVMFCDVGDHGCLPQLKATAENWQEQYAAQKVTTSLKIIMMLSLLKALRNKMDQVTTDQEITEKYKTLAWLSEGANALAPCWNYLKWNSTEKKEQVASVPPIKHQEVLTILDKLEQAVPQPGILTDFRNTKGMDGKPSEVVPFLISIGLRQAATAEVHAGLQKVSGCSCMKLVACRLRPDRGQRPQLAKQIEEAFKATTYCDWGGDGGISTGECLRLPIFAEPQGTAVRRHCVVQLLSLPHDVYADMLECHLLLSCYAALMRQQDIQPCERLGMMARNDLSVYAKEELDRASYEAFVEYSIQLSERVGARISAITPPPLSLPSQHHSQAEILAWQFLTNGGGSVGEAVRLVASMLRFEQPRQRMMQSDAQASSFHLGICARGLFRVTDSNGKLRIIALKLKGQLNPNPIFTRLGTWPLAWHKPTYLALEDCLSEKAKGLILR</sequence>
<feature type="region of interest" description="Disordered" evidence="1">
    <location>
        <begin position="585"/>
        <end position="626"/>
    </location>
</feature>
<evidence type="ECO:0000256" key="2">
    <source>
        <dbReference type="SAM" id="Phobius"/>
    </source>
</evidence>
<dbReference type="SUPFAM" id="SSF56219">
    <property type="entry name" value="DNase I-like"/>
    <property type="match status" value="1"/>
</dbReference>
<feature type="transmembrane region" description="Helical" evidence="2">
    <location>
        <begin position="72"/>
        <end position="95"/>
    </location>
</feature>
<keyword evidence="2" id="KW-1133">Transmembrane helix</keyword>
<keyword evidence="2" id="KW-0812">Transmembrane</keyword>
<organism evidence="4 5">
    <name type="scientific">Symbiodinium microadriaticum</name>
    <name type="common">Dinoflagellate</name>
    <name type="synonym">Zooxanthella microadriatica</name>
    <dbReference type="NCBI Taxonomy" id="2951"/>
    <lineage>
        <taxon>Eukaryota</taxon>
        <taxon>Sar</taxon>
        <taxon>Alveolata</taxon>
        <taxon>Dinophyceae</taxon>
        <taxon>Suessiales</taxon>
        <taxon>Symbiodiniaceae</taxon>
        <taxon>Symbiodinium</taxon>
    </lineage>
</organism>
<evidence type="ECO:0000256" key="1">
    <source>
        <dbReference type="SAM" id="MobiDB-lite"/>
    </source>
</evidence>
<dbReference type="EMBL" id="LSRX01000378">
    <property type="protein sequence ID" value="OLP98999.1"/>
    <property type="molecule type" value="Genomic_DNA"/>
</dbReference>
<evidence type="ECO:0000259" key="3">
    <source>
        <dbReference type="Pfam" id="PF03372"/>
    </source>
</evidence>
<evidence type="ECO:0000313" key="4">
    <source>
        <dbReference type="EMBL" id="OLP98999.1"/>
    </source>
</evidence>
<accession>A0A1Q9DUZ3</accession>
<feature type="compositionally biased region" description="Basic and acidic residues" evidence="1">
    <location>
        <begin position="614"/>
        <end position="626"/>
    </location>
</feature>
<dbReference type="Gene3D" id="3.60.10.10">
    <property type="entry name" value="Endonuclease/exonuclease/phosphatase"/>
    <property type="match status" value="1"/>
</dbReference>
<name>A0A1Q9DUZ3_SYMMI</name>
<dbReference type="OrthoDB" id="413360at2759"/>
<feature type="compositionally biased region" description="Basic and acidic residues" evidence="1">
    <location>
        <begin position="590"/>
        <end position="601"/>
    </location>
</feature>
<evidence type="ECO:0000313" key="5">
    <source>
        <dbReference type="Proteomes" id="UP000186817"/>
    </source>
</evidence>
<dbReference type="InterPro" id="IPR036691">
    <property type="entry name" value="Endo/exonu/phosph_ase_sf"/>
</dbReference>
<feature type="transmembrane region" description="Helical" evidence="2">
    <location>
        <begin position="22"/>
        <end position="42"/>
    </location>
</feature>
<dbReference type="AlphaFoldDB" id="A0A1Q9DUZ3"/>
<dbReference type="InterPro" id="IPR005135">
    <property type="entry name" value="Endo/exonuclease/phosphatase"/>
</dbReference>
<protein>
    <recommendedName>
        <fullName evidence="3">Endonuclease/exonuclease/phosphatase domain-containing protein</fullName>
    </recommendedName>
</protein>
<feature type="domain" description="Endonuclease/exonuclease/phosphatase" evidence="3">
    <location>
        <begin position="307"/>
        <end position="457"/>
    </location>
</feature>
<keyword evidence="5" id="KW-1185">Reference proteome</keyword>
<proteinExistence type="predicted"/>